<dbReference type="Proteomes" id="UP000640583">
    <property type="component" value="Unassembled WGS sequence"/>
</dbReference>
<proteinExistence type="predicted"/>
<accession>A0A8J7IV67</accession>
<comment type="caution">
    <text evidence="1">The sequence shown here is derived from an EMBL/GenBank/DDBJ whole genome shotgun (WGS) entry which is preliminary data.</text>
</comment>
<evidence type="ECO:0000313" key="1">
    <source>
        <dbReference type="EMBL" id="MBI1493369.1"/>
    </source>
</evidence>
<dbReference type="Pfam" id="PF19686">
    <property type="entry name" value="DUF6188"/>
    <property type="match status" value="1"/>
</dbReference>
<organism evidence="1 2">
    <name type="scientific">Halocynthiibacter styelae</name>
    <dbReference type="NCBI Taxonomy" id="2761955"/>
    <lineage>
        <taxon>Bacteria</taxon>
        <taxon>Pseudomonadati</taxon>
        <taxon>Pseudomonadota</taxon>
        <taxon>Alphaproteobacteria</taxon>
        <taxon>Rhodobacterales</taxon>
        <taxon>Paracoccaceae</taxon>
        <taxon>Halocynthiibacter</taxon>
    </lineage>
</organism>
<dbReference type="AlphaFoldDB" id="A0A8J7IV67"/>
<dbReference type="EMBL" id="JADCKQ010000004">
    <property type="protein sequence ID" value="MBI1493369.1"/>
    <property type="molecule type" value="Genomic_DNA"/>
</dbReference>
<protein>
    <submittedName>
        <fullName evidence="1">Uncharacterized protein</fullName>
    </submittedName>
</protein>
<evidence type="ECO:0000313" key="2">
    <source>
        <dbReference type="Proteomes" id="UP000640583"/>
    </source>
</evidence>
<sequence>MSHILIGVSEATQRLTEMITGAHITGFETGDMWTLKLGNTYRIAFHTMSSTKEDLINQALRNVDQEMLECTDPEEVSWATLLASVTRQTVLKASIENDASLTLHFEHGVTITIRSDTHVVDWQWCITKYAADPYAEEAELACFTGSEISARNFT</sequence>
<dbReference type="InterPro" id="IPR046179">
    <property type="entry name" value="DUF6188"/>
</dbReference>
<dbReference type="RefSeq" id="WP_228848212.1">
    <property type="nucleotide sequence ID" value="NZ_JADCKQ010000004.1"/>
</dbReference>
<keyword evidence="2" id="KW-1185">Reference proteome</keyword>
<reference evidence="1" key="1">
    <citation type="submission" date="2020-10" db="EMBL/GenBank/DDBJ databases">
        <title>Paenihalocynthiibacter styelae gen. nov., sp. nov., isolated from stalked sea squirt Styela clava.</title>
        <authorList>
            <person name="Kim Y.-O."/>
            <person name="Yoon J.-H."/>
        </authorList>
    </citation>
    <scope>NUCLEOTIDE SEQUENCE</scope>
    <source>
        <strain evidence="1">MYP1-1</strain>
    </source>
</reference>
<name>A0A8J7IV67_9RHOB</name>
<gene>
    <name evidence="1" type="ORF">H1D41_06960</name>
</gene>